<dbReference type="InterPro" id="IPR006311">
    <property type="entry name" value="TAT_signal"/>
</dbReference>
<dbReference type="STRING" id="394193.SAMN04489732_105313"/>
<evidence type="ECO:0000256" key="1">
    <source>
        <dbReference type="SAM" id="MobiDB-lite"/>
    </source>
</evidence>
<evidence type="ECO:0000313" key="5">
    <source>
        <dbReference type="Proteomes" id="UP000198582"/>
    </source>
</evidence>
<dbReference type="Gene3D" id="3.40.710.10">
    <property type="entry name" value="DD-peptidase/beta-lactamase superfamily"/>
    <property type="match status" value="1"/>
</dbReference>
<sequence length="408" mass="43548">MADRVGAERLVGMKRNPLIRGLAATLAAATLLSVTAAPAAFAAGSGAVSQPAAGARTPLPPLNPAALQAAIAGLPNADETGALLQVRGSAGAWAGTSGTADLKTGAPVPADAHFRIGSITKTFTAVLVLQLAAQHRVDLDAPVQRYLPGLLPAGYPPITVAQLLNHTSGLPGVDLPDDPQWTFDHRYTVFTPEQVLATAFRHPIVFAPGSAQQYTNTSYLVAGLLVEKLTGRPYADVMRDQVIRPLGLRETSVPGNNPELPAPYAHGYLAVNGQLVDLTRMNQSIPWAAGEMISTAADLDTFLTALFRGQLLPAPQLARMFTVPGVKMFGTDQDAYYSQGLMTSTVNGITVWGKTGTRYGYTNGVWATRDLKRRADNWRQLHLEGNRGPARDRGEDRGRDHPVRLRSR</sequence>
<protein>
    <submittedName>
        <fullName evidence="4">D-alanyl-D-alanine carboxypeptidase</fullName>
    </submittedName>
</protein>
<evidence type="ECO:0000256" key="2">
    <source>
        <dbReference type="SAM" id="SignalP"/>
    </source>
</evidence>
<dbReference type="InterPro" id="IPR012338">
    <property type="entry name" value="Beta-lactam/transpept-like"/>
</dbReference>
<feature type="signal peptide" evidence="2">
    <location>
        <begin position="1"/>
        <end position="42"/>
    </location>
</feature>
<accession>A0A1H8WN69</accession>
<dbReference type="GO" id="GO:0004180">
    <property type="term" value="F:carboxypeptidase activity"/>
    <property type="evidence" value="ECO:0007669"/>
    <property type="project" value="UniProtKB-KW"/>
</dbReference>
<feature type="chain" id="PRO_5011576982" evidence="2">
    <location>
        <begin position="43"/>
        <end position="408"/>
    </location>
</feature>
<dbReference type="Pfam" id="PF00144">
    <property type="entry name" value="Beta-lactamase"/>
    <property type="match status" value="1"/>
</dbReference>
<dbReference type="AlphaFoldDB" id="A0A1H8WN69"/>
<keyword evidence="4" id="KW-0378">Hydrolase</keyword>
<dbReference type="PANTHER" id="PTHR46825">
    <property type="entry name" value="D-ALANYL-D-ALANINE-CARBOXYPEPTIDASE/ENDOPEPTIDASE AMPH"/>
    <property type="match status" value="1"/>
</dbReference>
<proteinExistence type="predicted"/>
<name>A0A1H8WN69_9PSEU</name>
<evidence type="ECO:0000313" key="4">
    <source>
        <dbReference type="EMBL" id="SEP28528.1"/>
    </source>
</evidence>
<keyword evidence="4" id="KW-0645">Protease</keyword>
<dbReference type="InterPro" id="IPR001466">
    <property type="entry name" value="Beta-lactam-related"/>
</dbReference>
<feature type="domain" description="Beta-lactamase-related" evidence="3">
    <location>
        <begin position="86"/>
        <end position="370"/>
    </location>
</feature>
<dbReference type="EMBL" id="FOEF01000005">
    <property type="protein sequence ID" value="SEP28528.1"/>
    <property type="molecule type" value="Genomic_DNA"/>
</dbReference>
<keyword evidence="4" id="KW-0121">Carboxypeptidase</keyword>
<dbReference type="PROSITE" id="PS51318">
    <property type="entry name" value="TAT"/>
    <property type="match status" value="1"/>
</dbReference>
<reference evidence="4 5" key="1">
    <citation type="submission" date="2016-10" db="EMBL/GenBank/DDBJ databases">
        <authorList>
            <person name="de Groot N.N."/>
        </authorList>
    </citation>
    <scope>NUCLEOTIDE SEQUENCE [LARGE SCALE GENOMIC DNA]</scope>
    <source>
        <strain evidence="4 5">DSM 44993</strain>
    </source>
</reference>
<organism evidence="4 5">
    <name type="scientific">Amycolatopsis saalfeldensis</name>
    <dbReference type="NCBI Taxonomy" id="394193"/>
    <lineage>
        <taxon>Bacteria</taxon>
        <taxon>Bacillati</taxon>
        <taxon>Actinomycetota</taxon>
        <taxon>Actinomycetes</taxon>
        <taxon>Pseudonocardiales</taxon>
        <taxon>Pseudonocardiaceae</taxon>
        <taxon>Amycolatopsis</taxon>
    </lineage>
</organism>
<evidence type="ECO:0000259" key="3">
    <source>
        <dbReference type="Pfam" id="PF00144"/>
    </source>
</evidence>
<gene>
    <name evidence="4" type="ORF">SAMN04489732_105313</name>
</gene>
<dbReference type="Proteomes" id="UP000198582">
    <property type="component" value="Unassembled WGS sequence"/>
</dbReference>
<keyword evidence="2" id="KW-0732">Signal</keyword>
<keyword evidence="5" id="KW-1185">Reference proteome</keyword>
<feature type="region of interest" description="Disordered" evidence="1">
    <location>
        <begin position="382"/>
        <end position="408"/>
    </location>
</feature>
<dbReference type="PANTHER" id="PTHR46825:SF7">
    <property type="entry name" value="D-ALANYL-D-ALANINE CARBOXYPEPTIDASE"/>
    <property type="match status" value="1"/>
</dbReference>
<dbReference type="SUPFAM" id="SSF56601">
    <property type="entry name" value="beta-lactamase/transpeptidase-like"/>
    <property type="match status" value="1"/>
</dbReference>
<dbReference type="InterPro" id="IPR050491">
    <property type="entry name" value="AmpC-like"/>
</dbReference>